<name>A0A2S1LJB7_9FLAO</name>
<dbReference type="SUPFAM" id="SSF48452">
    <property type="entry name" value="TPR-like"/>
    <property type="match status" value="1"/>
</dbReference>
<dbReference type="Proteomes" id="UP000244527">
    <property type="component" value="Chromosome"/>
</dbReference>
<evidence type="ECO:0000313" key="2">
    <source>
        <dbReference type="Proteomes" id="UP000244527"/>
    </source>
</evidence>
<keyword evidence="2" id="KW-1185">Reference proteome</keyword>
<protein>
    <submittedName>
        <fullName evidence="1">Uncharacterized protein</fullName>
    </submittedName>
</protein>
<dbReference type="Gene3D" id="1.25.40.10">
    <property type="entry name" value="Tetratricopeptide repeat domain"/>
    <property type="match status" value="2"/>
</dbReference>
<dbReference type="AlphaFoldDB" id="A0A2S1LJB7"/>
<sequence>MLAQSNFDKAKDSFDMGKSDLYQKQYEQLLKSDPNNLKALEGLGDIAGLNKQWDKSLGYYEKLKALRPYEADYHYKYGGALGMKALEVNKFKALGMISTIKESFEKAIQLDPKHIEARWALVELYIKLPSLIGGSESKAIKYSNQLALLSAVNGYLSRGHIEEYYERYANAEYLYKKAIVAGGSKHSYQTLVNLYKNKMDAPDKANAVWNDYKQKYTTN</sequence>
<dbReference type="InterPro" id="IPR011990">
    <property type="entry name" value="TPR-like_helical_dom_sf"/>
</dbReference>
<reference evidence="1 2" key="1">
    <citation type="submission" date="2017-04" db="EMBL/GenBank/DDBJ databases">
        <title>Compelte genome sequence of WV33.</title>
        <authorList>
            <person name="Lee P.C."/>
        </authorList>
    </citation>
    <scope>NUCLEOTIDE SEQUENCE [LARGE SCALE GENOMIC DNA]</scope>
    <source>
        <strain evidence="1 2">WV33</strain>
    </source>
</reference>
<proteinExistence type="predicted"/>
<organism evidence="1 2">
    <name type="scientific">Flavobacterium faecale</name>
    <dbReference type="NCBI Taxonomy" id="1355330"/>
    <lineage>
        <taxon>Bacteria</taxon>
        <taxon>Pseudomonadati</taxon>
        <taxon>Bacteroidota</taxon>
        <taxon>Flavobacteriia</taxon>
        <taxon>Flavobacteriales</taxon>
        <taxon>Flavobacteriaceae</taxon>
        <taxon>Flavobacterium</taxon>
    </lineage>
</organism>
<evidence type="ECO:0000313" key="1">
    <source>
        <dbReference type="EMBL" id="AWG23596.1"/>
    </source>
</evidence>
<dbReference type="EMBL" id="CP020918">
    <property type="protein sequence ID" value="AWG23596.1"/>
    <property type="molecule type" value="Genomic_DNA"/>
</dbReference>
<gene>
    <name evidence="1" type="ORF">FFWV33_07380</name>
</gene>
<accession>A0A2S1LJB7</accession>
<dbReference type="KEGG" id="ffa:FFWV33_07380"/>